<comment type="subcellular location">
    <subcellularLocation>
        <location evidence="2">Cytoplasm</location>
        <location evidence="2">Perinuclear region</location>
    </subcellularLocation>
    <subcellularLocation>
        <location evidence="1">Nucleus membrane</location>
        <topology evidence="1">Peripheral membrane protein</topology>
        <orientation evidence="1">Cytoplasmic side</orientation>
    </subcellularLocation>
</comment>
<dbReference type="Proteomes" id="UP000054007">
    <property type="component" value="Unassembled WGS sequence"/>
</dbReference>
<evidence type="ECO:0000256" key="1">
    <source>
        <dbReference type="ARBA" id="ARBA00004335"/>
    </source>
</evidence>
<dbReference type="GO" id="GO:0031965">
    <property type="term" value="C:nuclear membrane"/>
    <property type="evidence" value="ECO:0007669"/>
    <property type="project" value="UniProtKB-SubCell"/>
</dbReference>
<dbReference type="PANTHER" id="PTHR12710:SF0">
    <property type="entry name" value="NUCLEAR PROTEIN LOCALIZATION PROTEIN 4 HOMOLOG"/>
    <property type="match status" value="1"/>
</dbReference>
<evidence type="ECO:0000313" key="6">
    <source>
        <dbReference type="EMBL" id="KIY67449.1"/>
    </source>
</evidence>
<keyword evidence="7" id="KW-1185">Reference proteome</keyword>
<dbReference type="EMBL" id="KN880526">
    <property type="protein sequence ID" value="KIY67449.1"/>
    <property type="molecule type" value="Genomic_DNA"/>
</dbReference>
<sequence length="654" mass="71994">MLLRLRSKEGNFRFQFDPAADISVLLNKIIESSPNADPNTITISDQPRGNEVPLLSLSGRTIQHLGLNNGDLIFIQYKELAGATESTSTPTTLPSSSTGVTREPKAWELAQEDPVDTFWRSKDGKIPRNRDTTFCKHGPKGMCDYCMPLEPYDAAYHKENSIKHLSFHAYLKKISPKTDNSSASFLPPLDPPSYTVKSPCPVGGHSPFPAGICTSCQPSAITLQSQPFRMVDHLEIANMDIVDRFLNAWRRTGMQRFGWMIGHYEPYPDVPMGVKAIVEAIYEPPQAGELDGLTLGIPWEDEQRLRQLIANASTPLSVVGYIFTDLEPMEEDRTKNVYKRHPDSFFLSSLEAVFAATLQNASPTSTKSSPTGKYSSRLVTAILTATEDGAIDVSAYQVSAQAEAMVAADMIEPSVDPGIVRVKENDRTSGSARYVPDVFFSYKNEYGLEVKKSAKPAFPVEYLIVNVTHGFPQNPSPMFRSSAYRIENRPGLEDQTIESVLAALAGLGAPDIPSSQLLPPGQAHKTFELAKFLSDLHLIAFLQTTQLVSEEDIKVWLKTVTSPTLLDDPRELDPVLATEGWQSLMTFTRESAPAPGRPSNAMDEDISEDILRQIAEEQAGNNHPSSSSVRVCPHCTFENDHSGTDCEVCGLPLA</sequence>
<dbReference type="InterPro" id="IPR007716">
    <property type="entry name" value="NPL4_Zn-bd_put"/>
</dbReference>
<dbReference type="PANTHER" id="PTHR12710">
    <property type="entry name" value="NUCLEAR PROTEIN LOCALIZATION 4"/>
    <property type="match status" value="1"/>
</dbReference>
<evidence type="ECO:0000256" key="4">
    <source>
        <dbReference type="ARBA" id="ARBA00019709"/>
    </source>
</evidence>
<dbReference type="AlphaFoldDB" id="A0A0D7BB98"/>
<dbReference type="PROSITE" id="PS50249">
    <property type="entry name" value="MPN"/>
    <property type="match status" value="1"/>
</dbReference>
<evidence type="ECO:0000313" key="7">
    <source>
        <dbReference type="Proteomes" id="UP000054007"/>
    </source>
</evidence>
<dbReference type="Pfam" id="PF05021">
    <property type="entry name" value="NPL4"/>
    <property type="match status" value="1"/>
</dbReference>
<evidence type="ECO:0000256" key="2">
    <source>
        <dbReference type="ARBA" id="ARBA00004556"/>
    </source>
</evidence>
<dbReference type="GO" id="GO:0043130">
    <property type="term" value="F:ubiquitin binding"/>
    <property type="evidence" value="ECO:0007669"/>
    <property type="project" value="TreeGrafter"/>
</dbReference>
<dbReference type="CDD" id="cd08061">
    <property type="entry name" value="MPN_NPL4"/>
    <property type="match status" value="1"/>
</dbReference>
<feature type="domain" description="MPN" evidence="5">
    <location>
        <begin position="234"/>
        <end position="374"/>
    </location>
</feature>
<dbReference type="GO" id="GO:0031625">
    <property type="term" value="F:ubiquitin protein ligase binding"/>
    <property type="evidence" value="ECO:0007669"/>
    <property type="project" value="TreeGrafter"/>
</dbReference>
<dbReference type="OrthoDB" id="10251089at2759"/>
<evidence type="ECO:0000259" key="5">
    <source>
        <dbReference type="PROSITE" id="PS50249"/>
    </source>
</evidence>
<dbReference type="Gene3D" id="3.10.20.90">
    <property type="entry name" value="Phosphatidylinositol 3-kinase Catalytic Subunit, Chain A, domain 1"/>
    <property type="match status" value="1"/>
</dbReference>
<dbReference type="InterPro" id="IPR037518">
    <property type="entry name" value="MPN"/>
</dbReference>
<dbReference type="GO" id="GO:0048471">
    <property type="term" value="C:perinuclear region of cytoplasm"/>
    <property type="evidence" value="ECO:0007669"/>
    <property type="project" value="UniProtKB-SubCell"/>
</dbReference>
<dbReference type="InterPro" id="IPR016563">
    <property type="entry name" value="Npl4"/>
</dbReference>
<dbReference type="Pfam" id="PF05020">
    <property type="entry name" value="zf-NPL4"/>
    <property type="match status" value="1"/>
</dbReference>
<dbReference type="GO" id="GO:0006511">
    <property type="term" value="P:ubiquitin-dependent protein catabolic process"/>
    <property type="evidence" value="ECO:0007669"/>
    <property type="project" value="InterPro"/>
</dbReference>
<dbReference type="InterPro" id="IPR007717">
    <property type="entry name" value="NPL4_C"/>
</dbReference>
<comment type="similarity">
    <text evidence="3">Belongs to the NPL4 family.</text>
</comment>
<proteinExistence type="inferred from homology"/>
<name>A0A0D7BB98_9AGAR</name>
<dbReference type="STRING" id="1314674.A0A0D7BB98"/>
<protein>
    <recommendedName>
        <fullName evidence="4">Nuclear protein localization protein 4</fullName>
    </recommendedName>
</protein>
<accession>A0A0D7BB98</accession>
<evidence type="ECO:0000256" key="3">
    <source>
        <dbReference type="ARBA" id="ARBA00011025"/>
    </source>
</evidence>
<dbReference type="PIRSF" id="PIRSF010052">
    <property type="entry name" value="Polyub_prc_Npl4"/>
    <property type="match status" value="1"/>
</dbReference>
<reference evidence="6 7" key="1">
    <citation type="journal article" date="2015" name="Fungal Genet. Biol.">
        <title>Evolution of novel wood decay mechanisms in Agaricales revealed by the genome sequences of Fistulina hepatica and Cylindrobasidium torrendii.</title>
        <authorList>
            <person name="Floudas D."/>
            <person name="Held B.W."/>
            <person name="Riley R."/>
            <person name="Nagy L.G."/>
            <person name="Koehler G."/>
            <person name="Ransdell A.S."/>
            <person name="Younus H."/>
            <person name="Chow J."/>
            <person name="Chiniquy J."/>
            <person name="Lipzen A."/>
            <person name="Tritt A."/>
            <person name="Sun H."/>
            <person name="Haridas S."/>
            <person name="LaButti K."/>
            <person name="Ohm R.A."/>
            <person name="Kues U."/>
            <person name="Blanchette R.A."/>
            <person name="Grigoriev I.V."/>
            <person name="Minto R.E."/>
            <person name="Hibbett D.S."/>
        </authorList>
    </citation>
    <scope>NUCLEOTIDE SEQUENCE [LARGE SCALE GENOMIC DNA]</scope>
    <source>
        <strain evidence="6 7">FP15055 ss-10</strain>
    </source>
</reference>
<organism evidence="6 7">
    <name type="scientific">Cylindrobasidium torrendii FP15055 ss-10</name>
    <dbReference type="NCBI Taxonomy" id="1314674"/>
    <lineage>
        <taxon>Eukaryota</taxon>
        <taxon>Fungi</taxon>
        <taxon>Dikarya</taxon>
        <taxon>Basidiomycota</taxon>
        <taxon>Agaricomycotina</taxon>
        <taxon>Agaricomycetes</taxon>
        <taxon>Agaricomycetidae</taxon>
        <taxon>Agaricales</taxon>
        <taxon>Marasmiineae</taxon>
        <taxon>Physalacriaceae</taxon>
        <taxon>Cylindrobasidium</taxon>
    </lineage>
</organism>
<gene>
    <name evidence="6" type="ORF">CYLTODRAFT_490653</name>
</gene>